<dbReference type="RefSeq" id="WP_048095264.1">
    <property type="nucleotide sequence ID" value="NZ_CP006577.1"/>
</dbReference>
<dbReference type="NCBIfam" id="TIGR00734">
    <property type="entry name" value="hisAF_rel"/>
    <property type="match status" value="1"/>
</dbReference>
<dbReference type="GeneID" id="24794313"/>
<dbReference type="InterPro" id="IPR044524">
    <property type="entry name" value="Isoase_HisA-like"/>
</dbReference>
<dbReference type="GO" id="GO:0005737">
    <property type="term" value="C:cytoplasm"/>
    <property type="evidence" value="ECO:0007669"/>
    <property type="project" value="TreeGrafter"/>
</dbReference>
<dbReference type="GO" id="GO:0000105">
    <property type="term" value="P:L-histidine biosynthetic process"/>
    <property type="evidence" value="ECO:0007669"/>
    <property type="project" value="UniProtKB-KW"/>
</dbReference>
<evidence type="ECO:0000313" key="4">
    <source>
        <dbReference type="Proteomes" id="UP000028501"/>
    </source>
</evidence>
<gene>
    <name evidence="3" type="ORF">AFULGI_00007950</name>
</gene>
<dbReference type="EC" id="5.3.1.16" evidence="3"/>
<dbReference type="SUPFAM" id="SSF51366">
    <property type="entry name" value="Ribulose-phoshate binding barrel"/>
    <property type="match status" value="1"/>
</dbReference>
<sequence length="223" mass="24616">MKVFFVVDIKSGKVVAGKGGERESYPPITAISRLVSSDDALKVIEEIKPRFLYAADLDRIVGLGDNFSLLSKLSKRFEELIADCGFRSPEELEKLPFTPVVGTETFDITQLDRKCYVSLDFKEKFLDASGKFESWEEVVKFLNSFDLYGLIVLPIHAVGAMKPDLSVLTKTLELSEHPVMLGGGISGVEDLERLKEMGCSGVLVATAVHKGKIPLDVVRKGKF</sequence>
<dbReference type="EMBL" id="CP006577">
    <property type="protein sequence ID" value="AIG97592.1"/>
    <property type="molecule type" value="Genomic_DNA"/>
</dbReference>
<dbReference type="GO" id="GO:0003949">
    <property type="term" value="F:1-(5-phosphoribosyl)-5-[(5-phosphoribosylamino)methylideneamino]imidazole-4-carboxamide isomerase activity"/>
    <property type="evidence" value="ECO:0007669"/>
    <property type="project" value="UniProtKB-EC"/>
</dbReference>
<keyword evidence="2" id="KW-0368">Histidine biosynthesis</keyword>
<comment type="similarity">
    <text evidence="1 2">Belongs to the HisA/HisF family.</text>
</comment>
<keyword evidence="3" id="KW-0413">Isomerase</keyword>
<protein>
    <submittedName>
        <fullName evidence="3">HisA/hisF family protein</fullName>
        <ecNumber evidence="3">5.3.1.16</ecNumber>
    </submittedName>
</protein>
<evidence type="ECO:0000256" key="1">
    <source>
        <dbReference type="ARBA" id="ARBA00009667"/>
    </source>
</evidence>
<reference evidence="3 4" key="1">
    <citation type="submission" date="2013-07" db="EMBL/GenBank/DDBJ databases">
        <title>Genome of Archaeoglobus fulgidus.</title>
        <authorList>
            <person name="Fiebig A."/>
            <person name="Birkeland N.-K."/>
        </authorList>
    </citation>
    <scope>NUCLEOTIDE SEQUENCE [LARGE SCALE GENOMIC DNA]</scope>
    <source>
        <strain evidence="3 4">DSM 8774</strain>
    </source>
</reference>
<dbReference type="AlphaFoldDB" id="A0A075WD84"/>
<proteinExistence type="inferred from homology"/>
<dbReference type="GO" id="GO:0000162">
    <property type="term" value="P:L-tryptophan biosynthetic process"/>
    <property type="evidence" value="ECO:0007669"/>
    <property type="project" value="TreeGrafter"/>
</dbReference>
<accession>A0A075WD84</accession>
<dbReference type="CDD" id="cd04723">
    <property type="entry name" value="HisA_HisF"/>
    <property type="match status" value="1"/>
</dbReference>
<dbReference type="InterPro" id="IPR006062">
    <property type="entry name" value="His_biosynth"/>
</dbReference>
<dbReference type="Pfam" id="PF00977">
    <property type="entry name" value="His_biosynth"/>
    <property type="match status" value="1"/>
</dbReference>
<dbReference type="InterPro" id="IPR013785">
    <property type="entry name" value="Aldolase_TIM"/>
</dbReference>
<dbReference type="InterPro" id="IPR011060">
    <property type="entry name" value="RibuloseP-bd_barrel"/>
</dbReference>
<dbReference type="Gene3D" id="3.20.20.70">
    <property type="entry name" value="Aldolase class I"/>
    <property type="match status" value="1"/>
</dbReference>
<dbReference type="PANTHER" id="PTHR43090">
    <property type="entry name" value="1-(5-PHOSPHORIBOSYL)-5-[(5-PHOSPHORIBOSYLAMINO)METHYLIDENEAMINO] IMIDAZOLE-4-CARBOXAMIDE ISOMERASE"/>
    <property type="match status" value="1"/>
</dbReference>
<dbReference type="InterPro" id="IPR004650">
    <property type="entry name" value="HisA/F-archaeal"/>
</dbReference>
<dbReference type="PANTHER" id="PTHR43090:SF2">
    <property type="entry name" value="1-(5-PHOSPHORIBOSYL)-5-[(5-PHOSPHORIBOSYLAMINO)METHYLIDENEAMINO] IMIDAZOLE-4-CARBOXAMIDE ISOMERASE"/>
    <property type="match status" value="1"/>
</dbReference>
<dbReference type="Proteomes" id="UP000028501">
    <property type="component" value="Chromosome"/>
</dbReference>
<keyword evidence="2" id="KW-0028">Amino-acid biosynthesis</keyword>
<evidence type="ECO:0000256" key="2">
    <source>
        <dbReference type="RuleBase" id="RU003657"/>
    </source>
</evidence>
<evidence type="ECO:0000313" key="3">
    <source>
        <dbReference type="EMBL" id="AIG97592.1"/>
    </source>
</evidence>
<name>A0A075WD84_ARCFL</name>
<dbReference type="HOGENOM" id="CLU_048577_2_0_2"/>
<organism evidence="3 4">
    <name type="scientific">Archaeoglobus fulgidus DSM 8774</name>
    <dbReference type="NCBI Taxonomy" id="1344584"/>
    <lineage>
        <taxon>Archaea</taxon>
        <taxon>Methanobacteriati</taxon>
        <taxon>Methanobacteriota</taxon>
        <taxon>Archaeoglobi</taxon>
        <taxon>Archaeoglobales</taxon>
        <taxon>Archaeoglobaceae</taxon>
        <taxon>Archaeoglobus</taxon>
    </lineage>
</organism>
<dbReference type="KEGG" id="afg:AFULGI_00007950"/>